<evidence type="ECO:0000256" key="6">
    <source>
        <dbReference type="ARBA" id="ARBA00022438"/>
    </source>
</evidence>
<evidence type="ECO:0000256" key="9">
    <source>
        <dbReference type="ARBA" id="ARBA00022801"/>
    </source>
</evidence>
<evidence type="ECO:0000256" key="7">
    <source>
        <dbReference type="ARBA" id="ARBA00022670"/>
    </source>
</evidence>
<dbReference type="InterPro" id="IPR045357">
    <property type="entry name" value="Aminopeptidase_N-like_N"/>
</dbReference>
<dbReference type="InterPro" id="IPR014782">
    <property type="entry name" value="Peptidase_M1_dom"/>
</dbReference>
<keyword evidence="9 14" id="KW-0378">Hydrolase</keyword>
<evidence type="ECO:0000259" key="12">
    <source>
        <dbReference type="Pfam" id="PF01433"/>
    </source>
</evidence>
<dbReference type="CDD" id="cd09603">
    <property type="entry name" value="M1_APN_like"/>
    <property type="match status" value="1"/>
</dbReference>
<evidence type="ECO:0000256" key="11">
    <source>
        <dbReference type="ARBA" id="ARBA00023049"/>
    </source>
</evidence>
<keyword evidence="15" id="KW-1185">Reference proteome</keyword>
<dbReference type="InterPro" id="IPR016024">
    <property type="entry name" value="ARM-type_fold"/>
</dbReference>
<dbReference type="PRINTS" id="PR00756">
    <property type="entry name" value="ALADIPTASE"/>
</dbReference>
<dbReference type="RefSeq" id="WP_378213074.1">
    <property type="nucleotide sequence ID" value="NZ_JBHUOJ010000032.1"/>
</dbReference>
<evidence type="ECO:0000256" key="1">
    <source>
        <dbReference type="ARBA" id="ARBA00000098"/>
    </source>
</evidence>
<evidence type="ECO:0000256" key="8">
    <source>
        <dbReference type="ARBA" id="ARBA00022723"/>
    </source>
</evidence>
<dbReference type="SUPFAM" id="SSF48371">
    <property type="entry name" value="ARM repeat"/>
    <property type="match status" value="1"/>
</dbReference>
<dbReference type="InterPro" id="IPR042097">
    <property type="entry name" value="Aminopeptidase_N-like_N_sf"/>
</dbReference>
<dbReference type="GO" id="GO:0004177">
    <property type="term" value="F:aminopeptidase activity"/>
    <property type="evidence" value="ECO:0007669"/>
    <property type="project" value="UniProtKB-KW"/>
</dbReference>
<dbReference type="Gene3D" id="2.60.40.1730">
    <property type="entry name" value="tricorn interacting facor f3 domain"/>
    <property type="match status" value="1"/>
</dbReference>
<dbReference type="InterPro" id="IPR027268">
    <property type="entry name" value="Peptidase_M4/M1_CTD_sf"/>
</dbReference>
<dbReference type="PANTHER" id="PTHR11533:SF174">
    <property type="entry name" value="PUROMYCIN-SENSITIVE AMINOPEPTIDASE-RELATED"/>
    <property type="match status" value="1"/>
</dbReference>
<dbReference type="Pfam" id="PF01433">
    <property type="entry name" value="Peptidase_M1"/>
    <property type="match status" value="1"/>
</dbReference>
<evidence type="ECO:0000256" key="10">
    <source>
        <dbReference type="ARBA" id="ARBA00022833"/>
    </source>
</evidence>
<organism evidence="14 15">
    <name type="scientific">Christiangramia antarctica</name>
    <dbReference type="NCBI Taxonomy" id="2058158"/>
    <lineage>
        <taxon>Bacteria</taxon>
        <taxon>Pseudomonadati</taxon>
        <taxon>Bacteroidota</taxon>
        <taxon>Flavobacteriia</taxon>
        <taxon>Flavobacteriales</taxon>
        <taxon>Flavobacteriaceae</taxon>
        <taxon>Christiangramia</taxon>
    </lineage>
</organism>
<proteinExistence type="inferred from homology"/>
<protein>
    <recommendedName>
        <fullName evidence="5">Aminopeptidase N</fullName>
        <ecNumber evidence="4">3.4.11.2</ecNumber>
    </recommendedName>
</protein>
<dbReference type="InterPro" id="IPR050344">
    <property type="entry name" value="Peptidase_M1_aminopeptidases"/>
</dbReference>
<gene>
    <name evidence="14" type="ORF">ACFSYS_13665</name>
</gene>
<dbReference type="Pfam" id="PF17900">
    <property type="entry name" value="Peptidase_M1_N"/>
    <property type="match status" value="1"/>
</dbReference>
<keyword evidence="8" id="KW-0479">Metal-binding</keyword>
<evidence type="ECO:0000256" key="2">
    <source>
        <dbReference type="ARBA" id="ARBA00001947"/>
    </source>
</evidence>
<dbReference type="Gene3D" id="1.10.390.10">
    <property type="entry name" value="Neutral Protease Domain 2"/>
    <property type="match status" value="1"/>
</dbReference>
<keyword evidence="11" id="KW-0482">Metalloprotease</keyword>
<comment type="cofactor">
    <cofactor evidence="2">
        <name>Zn(2+)</name>
        <dbReference type="ChEBI" id="CHEBI:29105"/>
    </cofactor>
</comment>
<comment type="caution">
    <text evidence="14">The sequence shown here is derived from an EMBL/GenBank/DDBJ whole genome shotgun (WGS) entry which is preliminary data.</text>
</comment>
<evidence type="ECO:0000313" key="14">
    <source>
        <dbReference type="EMBL" id="MFD2834334.1"/>
    </source>
</evidence>
<evidence type="ECO:0000259" key="13">
    <source>
        <dbReference type="Pfam" id="PF17900"/>
    </source>
</evidence>
<accession>A0ABW5X7I4</accession>
<name>A0ABW5X7I4_9FLAO</name>
<keyword evidence="6 14" id="KW-0031">Aminopeptidase</keyword>
<dbReference type="InterPro" id="IPR001930">
    <property type="entry name" value="Peptidase_M1"/>
</dbReference>
<dbReference type="PANTHER" id="PTHR11533">
    <property type="entry name" value="PROTEASE M1 ZINC METALLOPROTEASE"/>
    <property type="match status" value="1"/>
</dbReference>
<evidence type="ECO:0000256" key="3">
    <source>
        <dbReference type="ARBA" id="ARBA00010136"/>
    </source>
</evidence>
<evidence type="ECO:0000256" key="4">
    <source>
        <dbReference type="ARBA" id="ARBA00012564"/>
    </source>
</evidence>
<comment type="catalytic activity">
    <reaction evidence="1">
        <text>Release of an N-terminal amino acid, Xaa-|-Yaa- from a peptide, amide or arylamide. Xaa is preferably Ala, but may be most amino acids including Pro (slow action). When a terminal hydrophobic residue is followed by a prolyl residue, the two may be released as an intact Xaa-Pro dipeptide.</text>
        <dbReference type="EC" id="3.4.11.2"/>
    </reaction>
</comment>
<evidence type="ECO:0000256" key="5">
    <source>
        <dbReference type="ARBA" id="ARBA00015611"/>
    </source>
</evidence>
<dbReference type="SUPFAM" id="SSF63737">
    <property type="entry name" value="Leukotriene A4 hydrolase N-terminal domain"/>
    <property type="match status" value="1"/>
</dbReference>
<feature type="domain" description="Aminopeptidase N-like N-terminal" evidence="13">
    <location>
        <begin position="86"/>
        <end position="251"/>
    </location>
</feature>
<dbReference type="EC" id="3.4.11.2" evidence="4"/>
<keyword evidence="10" id="KW-0862">Zinc</keyword>
<reference evidence="15" key="1">
    <citation type="journal article" date="2019" name="Int. J. Syst. Evol. Microbiol.">
        <title>The Global Catalogue of Microorganisms (GCM) 10K type strain sequencing project: providing services to taxonomists for standard genome sequencing and annotation.</title>
        <authorList>
            <consortium name="The Broad Institute Genomics Platform"/>
            <consortium name="The Broad Institute Genome Sequencing Center for Infectious Disease"/>
            <person name="Wu L."/>
            <person name="Ma J."/>
        </authorList>
    </citation>
    <scope>NUCLEOTIDE SEQUENCE [LARGE SCALE GENOMIC DNA]</scope>
    <source>
        <strain evidence="15">KCTC 52925</strain>
    </source>
</reference>
<keyword evidence="7" id="KW-0645">Protease</keyword>
<evidence type="ECO:0000313" key="15">
    <source>
        <dbReference type="Proteomes" id="UP001597438"/>
    </source>
</evidence>
<feature type="domain" description="Peptidase M1 membrane alanine aminopeptidase" evidence="12">
    <location>
        <begin position="291"/>
        <end position="490"/>
    </location>
</feature>
<dbReference type="SUPFAM" id="SSF55486">
    <property type="entry name" value="Metalloproteases ('zincins'), catalytic domain"/>
    <property type="match status" value="1"/>
</dbReference>
<comment type="similarity">
    <text evidence="3">Belongs to the peptidase M1 family.</text>
</comment>
<dbReference type="Proteomes" id="UP001597438">
    <property type="component" value="Unassembled WGS sequence"/>
</dbReference>
<dbReference type="EMBL" id="JBHUOJ010000032">
    <property type="protein sequence ID" value="MFD2834334.1"/>
    <property type="molecule type" value="Genomic_DNA"/>
</dbReference>
<sequence length="752" mass="87098">MQKILIHINEDIKTLEYKNVSNELRTNEEFPVRQTAILYFAGIIRICSMRKSFIFLLLISILPLQAQEILKSQSNCFDFTRLDAVVKIRPEIGEVTGELNYFFDVLQDKDTLFLDAKMMEFGDVLLNGDEVNFSANDQFLFIISDFSKSQNNRLAINYAAKPTSAMYFINWDIPSSPETRRQVWTQGQGKSNSNWIPSFDNLSEKVEFDISYDFPVGYQVIANGILKSREKLNDSLVRWSFDMAKPMSSYLIGMAAGKYSSVTRTSTSGDAMELYFLPEDESKVEPTYRFSERIFDFLETEIGIPYPWQNYKQIPVLDFLYAGMENTGATLFSSSLVVDSIAYNDRNYINVNAHELAHQWFGDYVTEKDGKDHWLHEGFASYYALLAEKEIFGSNYYYWKLYQTAEKLKELSDKGKGEALVRSGGSSLTYYEKGAWALHILREQIGDAAFKAGIKNYLQKFAYKNVSTADFLKVMRETSGEDLAQFEADWLKQSAFKADIALESLRKSTFIENYLNLAALKKYPLEEKFEYLNAALEFPVNDYLGQEVVHQIAGYNSPQAISLLKKAFNSNNLYVRQSIVMDVENIPQQLKPEFESLLNDESYLTQEATLYKLWQNFPEDRFSYLDKMRNSIGFFEKNVRMLWLTLNLVTPDYETENNSGYYKELVAYSSPVNSFEIRQNAFSYLYQIGSYSEETLLNLLDASVHPNWRFRDYARKMMDELLKDEKYKQQLIEVSEGLDERKATYLNSKIKA</sequence>